<dbReference type="EMBL" id="PFUC01000052">
    <property type="protein sequence ID" value="PJB47919.1"/>
    <property type="molecule type" value="Genomic_DNA"/>
</dbReference>
<sequence>MNSEFSLFLQDRDMFIGMDKNSEQNEAERSFEELKRIGYIQSPERFKEFEKDTPFRVSSLVRFWSEMFRPTLEEHYKDVIGEVGIFGEKEEGTSSKDARTEVKFWVENALKPRPDLEGSIWNEAKKKLIRVSTKKALEFTQLEDNIKATVEQQMSALLVTLANIEAVKPIMTDVYPALKWEAIAEAEEAMSLLLAEISRGKHVVLDKNTKVYVPRLGRSVAVPIITTMFIASFILAACGAQPVDAGGSGSHETLVVAATSTTSAKQTKDAPTRIASPRPKPTKIVSPTPKSCKTPTEIVTPTEVGSEKIIWPAQGTETISQVEELDLGMEFKDPEKAYREMLGALIANKEYNGKFLQALLGTETPTVDQFLAFLRESKGPDGRLYYMPFTVNGIEYKWLTGGDSSIYGLRYTPQVSKLREGVYLEDFTTMMFTLDEYKQYKEAIDKIFEYNSKGGIKPNVRFEMFGLMITPDGRAVFIQGNLENMHFDHELPAWAFEMPFGGADGIIDQTDIQKYTAGWMIYVKAQQNFTRVVHEQPNYCYMPTCKTSGGAVPYDDVTMEAGIVELK</sequence>
<proteinExistence type="predicted"/>
<name>A0A2M8BVQ5_9BACT</name>
<reference evidence="3" key="1">
    <citation type="submission" date="2017-09" db="EMBL/GenBank/DDBJ databases">
        <title>Depth-based differentiation of microbial function through sediment-hosted aquifers and enrichment of novel symbionts in the deep terrestrial subsurface.</title>
        <authorList>
            <person name="Probst A.J."/>
            <person name="Ladd B."/>
            <person name="Jarett J.K."/>
            <person name="Geller-Mcgrath D.E."/>
            <person name="Sieber C.M.K."/>
            <person name="Emerson J.B."/>
            <person name="Anantharaman K."/>
            <person name="Thomas B.C."/>
            <person name="Malmstrom R."/>
            <person name="Stieglmeier M."/>
            <person name="Klingl A."/>
            <person name="Woyke T."/>
            <person name="Ryan C.M."/>
            <person name="Banfield J.F."/>
        </authorList>
    </citation>
    <scope>NUCLEOTIDE SEQUENCE [LARGE SCALE GENOMIC DNA]</scope>
</reference>
<protein>
    <submittedName>
        <fullName evidence="2">Uncharacterized protein</fullName>
    </submittedName>
</protein>
<evidence type="ECO:0000256" key="1">
    <source>
        <dbReference type="SAM" id="MobiDB-lite"/>
    </source>
</evidence>
<feature type="compositionally biased region" description="Polar residues" evidence="1">
    <location>
        <begin position="288"/>
        <end position="297"/>
    </location>
</feature>
<dbReference type="AlphaFoldDB" id="A0A2M8BVQ5"/>
<accession>A0A2M8BVQ5</accession>
<feature type="region of interest" description="Disordered" evidence="1">
    <location>
        <begin position="260"/>
        <end position="297"/>
    </location>
</feature>
<gene>
    <name evidence="2" type="ORF">CO104_02425</name>
</gene>
<evidence type="ECO:0000313" key="2">
    <source>
        <dbReference type="EMBL" id="PJB47919.1"/>
    </source>
</evidence>
<comment type="caution">
    <text evidence="2">The sequence shown here is derived from an EMBL/GenBank/DDBJ whole genome shotgun (WGS) entry which is preliminary data.</text>
</comment>
<evidence type="ECO:0000313" key="3">
    <source>
        <dbReference type="Proteomes" id="UP000231196"/>
    </source>
</evidence>
<organism evidence="2 3">
    <name type="scientific">Candidatus Collierbacteria bacterium CG_4_9_14_3_um_filter_43_16</name>
    <dbReference type="NCBI Taxonomy" id="1974532"/>
    <lineage>
        <taxon>Bacteria</taxon>
        <taxon>Candidatus Collieribacteriota</taxon>
    </lineage>
</organism>
<dbReference type="Proteomes" id="UP000231196">
    <property type="component" value="Unassembled WGS sequence"/>
</dbReference>